<evidence type="ECO:0000313" key="2">
    <source>
        <dbReference type="Proteomes" id="UP000094527"/>
    </source>
</evidence>
<sequence>MIPQLNELVDSAMSNVNLKCDDGYRNLTGGCELDVLRFFGEVFKELRLNIVDHCLFRNIMRNRTRNRKLLRKTVSDQHRKMLLEIWEGPNVDFLSKVAEHKIQRERWITAHIALCSKAHKMVEMTMKEWMTMTGR</sequence>
<proteinExistence type="predicted"/>
<evidence type="ECO:0000313" key="1">
    <source>
        <dbReference type="EMBL" id="ODN03828.1"/>
    </source>
</evidence>
<dbReference type="Proteomes" id="UP000094527">
    <property type="component" value="Unassembled WGS sequence"/>
</dbReference>
<comment type="caution">
    <text evidence="1">The sequence shown here is derived from an EMBL/GenBank/DDBJ whole genome shotgun (WGS) entry which is preliminary data.</text>
</comment>
<reference evidence="1 2" key="1">
    <citation type="journal article" date="2016" name="Genome Biol. Evol.">
        <title>Gene Family Evolution Reflects Adaptation to Soil Environmental Stressors in the Genome of the Collembolan Orchesella cincta.</title>
        <authorList>
            <person name="Faddeeva-Vakhrusheva A."/>
            <person name="Derks M.F."/>
            <person name="Anvar S.Y."/>
            <person name="Agamennone V."/>
            <person name="Suring W."/>
            <person name="Smit S."/>
            <person name="van Straalen N.M."/>
            <person name="Roelofs D."/>
        </authorList>
    </citation>
    <scope>NUCLEOTIDE SEQUENCE [LARGE SCALE GENOMIC DNA]</scope>
    <source>
        <tissue evidence="1">Mixed pool</tissue>
    </source>
</reference>
<dbReference type="EMBL" id="LJIJ01000062">
    <property type="protein sequence ID" value="ODN03828.1"/>
    <property type="molecule type" value="Genomic_DNA"/>
</dbReference>
<gene>
    <name evidence="1" type="ORF">Ocin01_02844</name>
</gene>
<organism evidence="1 2">
    <name type="scientific">Orchesella cincta</name>
    <name type="common">Springtail</name>
    <name type="synonym">Podura cincta</name>
    <dbReference type="NCBI Taxonomy" id="48709"/>
    <lineage>
        <taxon>Eukaryota</taxon>
        <taxon>Metazoa</taxon>
        <taxon>Ecdysozoa</taxon>
        <taxon>Arthropoda</taxon>
        <taxon>Hexapoda</taxon>
        <taxon>Collembola</taxon>
        <taxon>Entomobryomorpha</taxon>
        <taxon>Entomobryoidea</taxon>
        <taxon>Orchesellidae</taxon>
        <taxon>Orchesellinae</taxon>
        <taxon>Orchesella</taxon>
    </lineage>
</organism>
<accession>A0A1D2NEY7</accession>
<keyword evidence="2" id="KW-1185">Reference proteome</keyword>
<name>A0A1D2NEY7_ORCCI</name>
<protein>
    <submittedName>
        <fullName evidence="1">Uncharacterized protein</fullName>
    </submittedName>
</protein>
<dbReference type="AlphaFoldDB" id="A0A1D2NEY7"/>